<evidence type="ECO:0000313" key="1">
    <source>
        <dbReference type="EMBL" id="MFD1039727.1"/>
    </source>
</evidence>
<dbReference type="Proteomes" id="UP001597040">
    <property type="component" value="Unassembled WGS sequence"/>
</dbReference>
<reference evidence="2" key="1">
    <citation type="journal article" date="2019" name="Int. J. Syst. Evol. Microbiol.">
        <title>The Global Catalogue of Microorganisms (GCM) 10K type strain sequencing project: providing services to taxonomists for standard genome sequencing and annotation.</title>
        <authorList>
            <consortium name="The Broad Institute Genomics Platform"/>
            <consortium name="The Broad Institute Genome Sequencing Center for Infectious Disease"/>
            <person name="Wu L."/>
            <person name="Ma J."/>
        </authorList>
    </citation>
    <scope>NUCLEOTIDE SEQUENCE [LARGE SCALE GENOMIC DNA]</scope>
    <source>
        <strain evidence="2">CCUG 56754</strain>
    </source>
</reference>
<evidence type="ECO:0000313" key="2">
    <source>
        <dbReference type="Proteomes" id="UP001597040"/>
    </source>
</evidence>
<protein>
    <recommendedName>
        <fullName evidence="3">DUF2007 domain-containing protein</fullName>
    </recommendedName>
</protein>
<keyword evidence="2" id="KW-1185">Reference proteome</keyword>
<proteinExistence type="predicted"/>
<dbReference type="RefSeq" id="WP_390363383.1">
    <property type="nucleotide sequence ID" value="NZ_JBHTKJ010000045.1"/>
</dbReference>
<comment type="caution">
    <text evidence="1">The sequence shown here is derived from an EMBL/GenBank/DDBJ whole genome shotgun (WGS) entry which is preliminary data.</text>
</comment>
<sequence>MFRWIYETFFARTFSVYTTLHAGELLQAKDKLRAEGIRKFKVSTREKHEFMITGSKGSPHTIKVFAKDYEKAKKALKDLNSN</sequence>
<gene>
    <name evidence="1" type="ORF">ACFQ3N_15170</name>
</gene>
<evidence type="ECO:0008006" key="3">
    <source>
        <dbReference type="Google" id="ProtNLM"/>
    </source>
</evidence>
<organism evidence="1 2">
    <name type="scientific">Virgibacillus byunsanensis</name>
    <dbReference type="NCBI Taxonomy" id="570945"/>
    <lineage>
        <taxon>Bacteria</taxon>
        <taxon>Bacillati</taxon>
        <taxon>Bacillota</taxon>
        <taxon>Bacilli</taxon>
        <taxon>Bacillales</taxon>
        <taxon>Bacillaceae</taxon>
        <taxon>Virgibacillus</taxon>
    </lineage>
</organism>
<dbReference type="EMBL" id="JBHTKJ010000045">
    <property type="protein sequence ID" value="MFD1039727.1"/>
    <property type="molecule type" value="Genomic_DNA"/>
</dbReference>
<name>A0ABW3LQ08_9BACI</name>
<accession>A0ABW3LQ08</accession>